<keyword evidence="4" id="KW-1185">Reference proteome</keyword>
<dbReference type="EMBL" id="SNZV01000005">
    <property type="protein sequence ID" value="TDS13090.1"/>
    <property type="molecule type" value="Genomic_DNA"/>
</dbReference>
<dbReference type="RefSeq" id="WP_208292323.1">
    <property type="nucleotide sequence ID" value="NZ_SNZV01000005.1"/>
</dbReference>
<keyword evidence="1" id="KW-0732">Signal</keyword>
<gene>
    <name evidence="3" type="ORF">B0I21_105223</name>
</gene>
<reference evidence="3 4" key="1">
    <citation type="submission" date="2019-03" db="EMBL/GenBank/DDBJ databases">
        <title>Genomic Encyclopedia of Type Strains, Phase III (KMG-III): the genomes of soil and plant-associated and newly described type strains.</title>
        <authorList>
            <person name="Whitman W."/>
        </authorList>
    </citation>
    <scope>NUCLEOTIDE SEQUENCE [LARGE SCALE GENOMIC DNA]</scope>
    <source>
        <strain evidence="3 4">CGMCC 1.12801</strain>
    </source>
</reference>
<dbReference type="SUPFAM" id="SSF54427">
    <property type="entry name" value="NTF2-like"/>
    <property type="match status" value="2"/>
</dbReference>
<organism evidence="3 4">
    <name type="scientific">Sphingobacterium paludis</name>
    <dbReference type="NCBI Taxonomy" id="1476465"/>
    <lineage>
        <taxon>Bacteria</taxon>
        <taxon>Pseudomonadati</taxon>
        <taxon>Bacteroidota</taxon>
        <taxon>Sphingobacteriia</taxon>
        <taxon>Sphingobacteriales</taxon>
        <taxon>Sphingobacteriaceae</taxon>
        <taxon>Sphingobacterium</taxon>
    </lineage>
</organism>
<evidence type="ECO:0000313" key="3">
    <source>
        <dbReference type="EMBL" id="TDS13090.1"/>
    </source>
</evidence>
<feature type="signal peptide" evidence="1">
    <location>
        <begin position="1"/>
        <end position="21"/>
    </location>
</feature>
<evidence type="ECO:0000313" key="4">
    <source>
        <dbReference type="Proteomes" id="UP000294752"/>
    </source>
</evidence>
<feature type="domain" description="SnoaL-like" evidence="2">
    <location>
        <begin position="196"/>
        <end position="304"/>
    </location>
</feature>
<dbReference type="InterPro" id="IPR032710">
    <property type="entry name" value="NTF2-like_dom_sf"/>
</dbReference>
<feature type="domain" description="SnoaL-like" evidence="2">
    <location>
        <begin position="47"/>
        <end position="157"/>
    </location>
</feature>
<protein>
    <submittedName>
        <fullName evidence="3">SnoaL-like protein</fullName>
    </submittedName>
</protein>
<evidence type="ECO:0000256" key="1">
    <source>
        <dbReference type="SAM" id="SignalP"/>
    </source>
</evidence>
<dbReference type="Pfam" id="PF12680">
    <property type="entry name" value="SnoaL_2"/>
    <property type="match status" value="2"/>
</dbReference>
<accession>A0A4R7CXS4</accession>
<dbReference type="AlphaFoldDB" id="A0A4R7CXS4"/>
<comment type="caution">
    <text evidence="3">The sequence shown here is derived from an EMBL/GenBank/DDBJ whole genome shotgun (WGS) entry which is preliminary data.</text>
</comment>
<feature type="chain" id="PRO_5020910688" evidence="1">
    <location>
        <begin position="22"/>
        <end position="346"/>
    </location>
</feature>
<proteinExistence type="predicted"/>
<sequence length="346" mass="39875">MRKQLSIILMCAIITTNVAYAQQFIKNSKEVIMVNNSQQEVQRLVAQSYYEKIDSGNFNDDSYYDLFTEDVKVFYPKFGFAEGKAGVKKFGEPVRKLFNNLTFELDKFNFIVTDNTVVVEGVEKGAIHRGVAFPDNKVSFGKFCTVFEFEGNRIKRMYCYVDPDHAGVDKEVVSLLKTDYEHDSTSLQEKQRKDAKAYFRKVDAREFDSGYYNLFTEDVELYFPKFGYSKGKEGIKQFGVAMSDFLQGLTHDIENFNYVVSNNTVVVEGTEKGVTIDGKSWPDNVTAFGKFCNVFEFEGDLIKRIHIYVDPDVASEDIIRMTRLNNSYANNKTDKQHRINRKLRLL</sequence>
<evidence type="ECO:0000259" key="2">
    <source>
        <dbReference type="Pfam" id="PF12680"/>
    </source>
</evidence>
<name>A0A4R7CXS4_9SPHI</name>
<dbReference type="Gene3D" id="3.10.450.50">
    <property type="match status" value="2"/>
</dbReference>
<dbReference type="Proteomes" id="UP000294752">
    <property type="component" value="Unassembled WGS sequence"/>
</dbReference>
<dbReference type="InterPro" id="IPR037401">
    <property type="entry name" value="SnoaL-like"/>
</dbReference>